<protein>
    <recommendedName>
        <fullName evidence="6">Ion-translocating oxidoreductase complex subunit G</fullName>
        <ecNumber evidence="6">7.-.-.-</ecNumber>
    </recommendedName>
    <alternativeName>
        <fullName evidence="6">Rnf electron transport complex subunit G</fullName>
    </alternativeName>
</protein>
<feature type="signal peptide" evidence="7">
    <location>
        <begin position="1"/>
        <end position="24"/>
    </location>
</feature>
<keyword evidence="6" id="KW-0812">Transmembrane</keyword>
<gene>
    <name evidence="6" type="primary">rnfG</name>
    <name evidence="9" type="ORF">M992_1924</name>
</gene>
<dbReference type="EMBL" id="LGAA01000018">
    <property type="protein sequence ID" value="KPD02767.1"/>
    <property type="molecule type" value="Genomic_DNA"/>
</dbReference>
<evidence type="ECO:0000256" key="5">
    <source>
        <dbReference type="ARBA" id="ARBA00022982"/>
    </source>
</evidence>
<comment type="caution">
    <text evidence="9">The sequence shown here is derived from an EMBL/GenBank/DDBJ whole genome shotgun (WGS) entry which is preliminary data.</text>
</comment>
<keyword evidence="10" id="KW-1185">Reference proteome</keyword>
<name>A0A0N0Z9R0_9GAMM</name>
<dbReference type="OrthoDB" id="9784165at2"/>
<evidence type="ECO:0000313" key="10">
    <source>
        <dbReference type="Proteomes" id="UP000053226"/>
    </source>
</evidence>
<keyword evidence="4 6" id="KW-0288">FMN</keyword>
<evidence type="ECO:0000256" key="1">
    <source>
        <dbReference type="ARBA" id="ARBA00022448"/>
    </source>
</evidence>
<dbReference type="GO" id="GO:0005886">
    <property type="term" value="C:plasma membrane"/>
    <property type="evidence" value="ECO:0007669"/>
    <property type="project" value="UniProtKB-SubCell"/>
</dbReference>
<comment type="cofactor">
    <cofactor evidence="6">
        <name>FMN</name>
        <dbReference type="ChEBI" id="CHEBI:58210"/>
    </cofactor>
</comment>
<comment type="subunit">
    <text evidence="6">The complex is composed of six subunits: RnfA, RnfB, RnfC, RnfD, RnfE and RnfG.</text>
</comment>
<dbReference type="InterPro" id="IPR007329">
    <property type="entry name" value="FMN-bd"/>
</dbReference>
<keyword evidence="2 6" id="KW-0597">Phosphoprotein</keyword>
<dbReference type="NCBIfam" id="NF002519">
    <property type="entry name" value="PRK01908.1"/>
    <property type="match status" value="1"/>
</dbReference>
<proteinExistence type="inferred from homology"/>
<keyword evidence="7" id="KW-0732">Signal</keyword>
<comment type="subcellular location">
    <subcellularLocation>
        <location evidence="6">Cell inner membrane</location>
        <topology evidence="6">Single-pass membrane protein</topology>
    </subcellularLocation>
</comment>
<dbReference type="EC" id="7.-.-.-" evidence="6"/>
<evidence type="ECO:0000256" key="3">
    <source>
        <dbReference type="ARBA" id="ARBA00022630"/>
    </source>
</evidence>
<keyword evidence="6" id="KW-1133">Transmembrane helix</keyword>
<dbReference type="GO" id="GO:0010181">
    <property type="term" value="F:FMN binding"/>
    <property type="evidence" value="ECO:0007669"/>
    <property type="project" value="InterPro"/>
</dbReference>
<dbReference type="NCBIfam" id="TIGR01947">
    <property type="entry name" value="rnfG"/>
    <property type="match status" value="1"/>
</dbReference>
<evidence type="ECO:0000256" key="4">
    <source>
        <dbReference type="ARBA" id="ARBA00022643"/>
    </source>
</evidence>
<accession>A0A0N0Z9R0</accession>
<dbReference type="PANTHER" id="PTHR36118">
    <property type="entry name" value="ION-TRANSLOCATING OXIDOREDUCTASE COMPLEX SUBUNIT G"/>
    <property type="match status" value="1"/>
</dbReference>
<comment type="similarity">
    <text evidence="6">Belongs to the RnfG family.</text>
</comment>
<dbReference type="SMART" id="SM00900">
    <property type="entry name" value="FMN_bind"/>
    <property type="match status" value="1"/>
</dbReference>
<evidence type="ECO:0000313" key="9">
    <source>
        <dbReference type="EMBL" id="KPD02767.1"/>
    </source>
</evidence>
<dbReference type="AlphaFoldDB" id="A0A0N0Z9R0"/>
<dbReference type="Proteomes" id="UP000053226">
    <property type="component" value="Unassembled WGS sequence"/>
</dbReference>
<evidence type="ECO:0000256" key="7">
    <source>
        <dbReference type="SAM" id="SignalP"/>
    </source>
</evidence>
<reference evidence="9 10" key="1">
    <citation type="submission" date="2015-07" db="EMBL/GenBank/DDBJ databases">
        <title>ATOL: Assembling a taxonomically balanced genome-scale reconstruction of the evolutionary history of the Enterobacteriaceae.</title>
        <authorList>
            <person name="Plunkett G.III."/>
            <person name="Neeno-Eckwall E.C."/>
            <person name="Glasner J.D."/>
            <person name="Perna N.T."/>
        </authorList>
    </citation>
    <scope>NUCLEOTIDE SEQUENCE [LARGE SCALE GENOMIC DNA]</scope>
    <source>
        <strain evidence="9 10">ATCC 35017</strain>
    </source>
</reference>
<comment type="function">
    <text evidence="6">Part of a membrane-bound complex that couples electron transfer with translocation of ions across the membrane.</text>
</comment>
<keyword evidence="6" id="KW-0997">Cell inner membrane</keyword>
<dbReference type="GO" id="GO:0022900">
    <property type="term" value="P:electron transport chain"/>
    <property type="evidence" value="ECO:0007669"/>
    <property type="project" value="UniProtKB-UniRule"/>
</dbReference>
<keyword evidence="6" id="KW-1278">Translocase</keyword>
<dbReference type="PANTHER" id="PTHR36118:SF1">
    <property type="entry name" value="ION-TRANSLOCATING OXIDOREDUCTASE COMPLEX SUBUNIT G"/>
    <property type="match status" value="1"/>
</dbReference>
<evidence type="ECO:0000259" key="8">
    <source>
        <dbReference type="SMART" id="SM00900"/>
    </source>
</evidence>
<dbReference type="RefSeq" id="WP_053908305.1">
    <property type="nucleotide sequence ID" value="NZ_CAWMUS010000018.1"/>
</dbReference>
<evidence type="ECO:0000256" key="6">
    <source>
        <dbReference type="HAMAP-Rule" id="MF_00479"/>
    </source>
</evidence>
<dbReference type="GO" id="GO:0009055">
    <property type="term" value="F:electron transfer activity"/>
    <property type="evidence" value="ECO:0007669"/>
    <property type="project" value="InterPro"/>
</dbReference>
<dbReference type="HAMAP" id="MF_00479">
    <property type="entry name" value="RsxG_RnfG"/>
    <property type="match status" value="1"/>
</dbReference>
<feature type="domain" description="FMN-binding" evidence="8">
    <location>
        <begin position="101"/>
        <end position="193"/>
    </location>
</feature>
<dbReference type="InterPro" id="IPR010209">
    <property type="entry name" value="Ion_transpt_RnfG/RsxG"/>
</dbReference>
<evidence type="ECO:0000256" key="2">
    <source>
        <dbReference type="ARBA" id="ARBA00022553"/>
    </source>
</evidence>
<feature type="chain" id="PRO_5005864495" description="Ion-translocating oxidoreductase complex subunit G" evidence="7">
    <location>
        <begin position="25"/>
        <end position="209"/>
    </location>
</feature>
<organism evidence="9 10">
    <name type="scientific">Moellerella wisconsensis ATCC 35017</name>
    <dbReference type="NCBI Taxonomy" id="1354267"/>
    <lineage>
        <taxon>Bacteria</taxon>
        <taxon>Pseudomonadati</taxon>
        <taxon>Pseudomonadota</taxon>
        <taxon>Gammaproteobacteria</taxon>
        <taxon>Enterobacterales</taxon>
        <taxon>Morganellaceae</taxon>
        <taxon>Moellerella</taxon>
    </lineage>
</organism>
<dbReference type="Pfam" id="PF04205">
    <property type="entry name" value="FMN_bind"/>
    <property type="match status" value="1"/>
</dbReference>
<keyword evidence="6" id="KW-1003">Cell membrane</keyword>
<keyword evidence="1 6" id="KW-0813">Transport</keyword>
<dbReference type="PIRSF" id="PIRSF006091">
    <property type="entry name" value="E_trnsport_RnfG"/>
    <property type="match status" value="1"/>
</dbReference>
<feature type="modified residue" description="FMN phosphoryl threonine" evidence="6">
    <location>
        <position position="176"/>
    </location>
</feature>
<sequence>MLTTMRRHAITLALFAAGTTGLSAAVYTLTKHIIAEQAQIEQKKLLDQVVPPQMYDNQFSQECYLVTAPEALGTAQPHRLYIARKQGTPVAAALESTAPDGYSGAINLIVGSDFNGNVLGARVTEHHETPGLGDKIETRISDWITHFSGKKIDADNLSPWAVKKDGGEFDQFTGATITPRAVVNATKRTALFMQNVTDNLADYPVCGEE</sequence>
<keyword evidence="3 6" id="KW-0285">Flavoprotein</keyword>
<keyword evidence="6" id="KW-0472">Membrane</keyword>
<keyword evidence="5 6" id="KW-0249">Electron transport</keyword>